<dbReference type="eggNOG" id="COG5295">
    <property type="taxonomic scope" value="Bacteria"/>
</dbReference>
<dbReference type="RefSeq" id="WP_013540474.1">
    <property type="nucleotide sequence ID" value="NC_014931.1"/>
</dbReference>
<protein>
    <submittedName>
        <fullName evidence="2">Uncharacterized protein</fullName>
    </submittedName>
</protein>
<gene>
    <name evidence="2" type="ordered locus">Varpa_2028</name>
</gene>
<feature type="region of interest" description="Disordered" evidence="1">
    <location>
        <begin position="28"/>
        <end position="49"/>
    </location>
</feature>
<evidence type="ECO:0000256" key="1">
    <source>
        <dbReference type="SAM" id="MobiDB-lite"/>
    </source>
</evidence>
<name>E6V9U8_VARPE</name>
<dbReference type="eggNOG" id="COG4675">
    <property type="taxonomic scope" value="Bacteria"/>
</dbReference>
<dbReference type="OrthoDB" id="8578429at2"/>
<reference evidence="2 3" key="2">
    <citation type="journal article" date="2013" name="Genome Announc.">
        <title>Genome of the Root-Associated Plant Growth-Promoting Bacterium Variovorax paradoxus Strain EPS.</title>
        <authorList>
            <person name="Han J.I."/>
            <person name="Spain J.C."/>
            <person name="Leadbetter J.R."/>
            <person name="Ovchinnikova G."/>
            <person name="Goodwin L.A."/>
            <person name="Han C.S."/>
            <person name="Woyke T."/>
            <person name="Davenport K.W."/>
            <person name="Orwin P.M."/>
        </authorList>
    </citation>
    <scope>NUCLEOTIDE SEQUENCE [LARGE SCALE GENOMIC DNA]</scope>
    <source>
        <strain evidence="2 3">EPS</strain>
    </source>
</reference>
<dbReference type="KEGG" id="vpe:Varpa_2028"/>
<dbReference type="AlphaFoldDB" id="E6V9U8"/>
<dbReference type="STRING" id="595537.Varpa_2028"/>
<dbReference type="Proteomes" id="UP000008917">
    <property type="component" value="Chromosome"/>
</dbReference>
<feature type="region of interest" description="Disordered" evidence="1">
    <location>
        <begin position="117"/>
        <end position="142"/>
    </location>
</feature>
<proteinExistence type="predicted"/>
<accession>E6V9U8</accession>
<reference evidence="3" key="1">
    <citation type="submission" date="2010-12" db="EMBL/GenBank/DDBJ databases">
        <title>Complete sequence of Variovorax paradoxus EPS.</title>
        <authorList>
            <consortium name="US DOE Joint Genome Institute"/>
            <person name="Lucas S."/>
            <person name="Copeland A."/>
            <person name="Lapidus A."/>
            <person name="Cheng J.-F."/>
            <person name="Goodwin L."/>
            <person name="Pitluck S."/>
            <person name="Teshima H."/>
            <person name="Detter J.C."/>
            <person name="Han C."/>
            <person name="Tapia R."/>
            <person name="Land M."/>
            <person name="Hauser L."/>
            <person name="Kyrpides N."/>
            <person name="Ivanova N."/>
            <person name="Ovchinnikova G."/>
            <person name="Orwin P."/>
            <person name="Han J.-I.G."/>
            <person name="Woyke T."/>
        </authorList>
    </citation>
    <scope>NUCLEOTIDE SEQUENCE [LARGE SCALE GENOMIC DNA]</scope>
    <source>
        <strain evidence="3">EPS</strain>
    </source>
</reference>
<organism evidence="2 3">
    <name type="scientific">Variovorax paradoxus (strain EPS)</name>
    <dbReference type="NCBI Taxonomy" id="595537"/>
    <lineage>
        <taxon>Bacteria</taxon>
        <taxon>Pseudomonadati</taxon>
        <taxon>Pseudomonadota</taxon>
        <taxon>Betaproteobacteria</taxon>
        <taxon>Burkholderiales</taxon>
        <taxon>Comamonadaceae</taxon>
        <taxon>Variovorax</taxon>
    </lineage>
</organism>
<sequence length="837" mass="86002">MSCESLEVGGCETLVLKEETPTLLEVAVQGPPGPPGADGDPGPPGTTDYNDLINTPTLGSAAAQNVEFFAAATSLITTNSNVGSLSTSTSTGWSTATSRIASLSTVLSAASSNVSSLSTSTSSGLSTSTSSINSLSTSTSSGLSTSVSGIASLSTSTSSALSAVAVSLAGKVDTAQVGIGVAPLVAGLVPSIYLPSYVDDVLEFASLGSFPGAGEAGKIYIALDTSRQYRWSGSAYTELLASPGTTDNVVEGVSNLYFTVARVRNAVLTGLVAGANAVIAATDSVIGAFQKLQAQISALVALDAQNVKITGDQDVAGMKSVTNRVDFNTGSSMRFYNTADKVTNTEYSYFTWVGNEFRWATANSGTGVNRAISLQQVARFTGGSLPYVTLGAANAVTTAGTQSRAIANHTAASGTQTTFEVFPTIAQTGTAGYTAFNVNPQITTTGSGNFLLQTWQVTNVTWGSFRSNGSFATRGSVTAGSSDGLATGSSFLNSLGSLAVLVTPITASTTLGITHGVITANATAGNIVITLPAASSCPGRVYPIKRIDSSVNTVTIVPNGADLVDFLTFYSLERILSAVTLRSDGSRWIIESRTESQAFERSVGVVNLMSDSGKMTARANPLALNVGAFDAGKMTLWFVAYNGSSAWSEVGKFIFDNTTNGGAAGALTATTSDLIAAMGRTGTSARYGSEFYIAERTAGAGTANPHPLFAANYLSSTMNSVVQAVMNADRAVTFAGWIRAIDNDQVVVGVQAAGVQQVYLNGVRQAGVSAGAVITPAMGWCHVRVVIRSAIGYQNASPNIYAQAGQKFQVALPAWMYGEANPGVHTTAIQTINELIP</sequence>
<dbReference type="HOGENOM" id="CLU_339457_0_0_4"/>
<evidence type="ECO:0000313" key="2">
    <source>
        <dbReference type="EMBL" id="ADU36236.1"/>
    </source>
</evidence>
<dbReference type="EMBL" id="CP002417">
    <property type="protein sequence ID" value="ADU36236.1"/>
    <property type="molecule type" value="Genomic_DNA"/>
</dbReference>
<evidence type="ECO:0000313" key="3">
    <source>
        <dbReference type="Proteomes" id="UP000008917"/>
    </source>
</evidence>